<accession>A0A401S9G6</accession>
<dbReference type="Pfam" id="PF00106">
    <property type="entry name" value="adh_short"/>
    <property type="match status" value="1"/>
</dbReference>
<dbReference type="EMBL" id="BEZZ01000147">
    <property type="protein sequence ID" value="GCC27042.1"/>
    <property type="molecule type" value="Genomic_DNA"/>
</dbReference>
<keyword evidence="3" id="KW-0560">Oxidoreductase</keyword>
<dbReference type="InterPro" id="IPR036291">
    <property type="entry name" value="NAD(P)-bd_dom_sf"/>
</dbReference>
<evidence type="ECO:0000256" key="1">
    <source>
        <dbReference type="ARBA" id="ARBA00004854"/>
    </source>
</evidence>
<dbReference type="STRING" id="137246.A0A401S9G6"/>
<evidence type="ECO:0000256" key="6">
    <source>
        <dbReference type="ARBA" id="ARBA00040320"/>
    </source>
</evidence>
<feature type="transmembrane region" description="Helical" evidence="14">
    <location>
        <begin position="6"/>
        <end position="27"/>
    </location>
</feature>
<protein>
    <recommendedName>
        <fullName evidence="6">11-beta-hydroxysteroid dehydrogenase type 2</fullName>
    </recommendedName>
    <alternativeName>
        <fullName evidence="7">Corticosteroid 11-beta-dehydrogenase isozyme 2</fullName>
    </alternativeName>
    <alternativeName>
        <fullName evidence="8">NAD-dependent 11-beta-hydroxysteroid dehydrogenase</fullName>
    </alternativeName>
</protein>
<dbReference type="GO" id="GO:0070523">
    <property type="term" value="F:11-beta-hydroxysteroid dehydrogenase (NAD+) activity"/>
    <property type="evidence" value="ECO:0007669"/>
    <property type="project" value="TreeGrafter"/>
</dbReference>
<dbReference type="OMA" id="GMGLMYF"/>
<evidence type="ECO:0000313" key="16">
    <source>
        <dbReference type="Proteomes" id="UP000287033"/>
    </source>
</evidence>
<dbReference type="SUPFAM" id="SSF51735">
    <property type="entry name" value="NAD(P)-binding Rossmann-fold domains"/>
    <property type="match status" value="1"/>
</dbReference>
<gene>
    <name evidence="15" type="ORF">chiPu_0005463</name>
</gene>
<dbReference type="PRINTS" id="PR00081">
    <property type="entry name" value="GDHRDH"/>
</dbReference>
<comment type="caution">
    <text evidence="15">The sequence shown here is derived from an EMBL/GenBank/DDBJ whole genome shotgun (WGS) entry which is preliminary data.</text>
</comment>
<feature type="transmembrane region" description="Helical" evidence="14">
    <location>
        <begin position="39"/>
        <end position="72"/>
    </location>
</feature>
<evidence type="ECO:0000256" key="3">
    <source>
        <dbReference type="ARBA" id="ARBA00023002"/>
    </source>
</evidence>
<keyword evidence="4" id="KW-0443">Lipid metabolism</keyword>
<dbReference type="CDD" id="cd09805">
    <property type="entry name" value="type2_17beta_HSD-like_SDR_c"/>
    <property type="match status" value="1"/>
</dbReference>
<evidence type="ECO:0000256" key="7">
    <source>
        <dbReference type="ARBA" id="ARBA00041540"/>
    </source>
</evidence>
<dbReference type="FunFam" id="3.40.50.720:FF:000074">
    <property type="entry name" value="Retinol dehydrogenase type 1"/>
    <property type="match status" value="1"/>
</dbReference>
<proteinExistence type="inferred from homology"/>
<evidence type="ECO:0000256" key="13">
    <source>
        <dbReference type="RuleBase" id="RU000363"/>
    </source>
</evidence>
<comment type="pathway">
    <text evidence="1">Steroid metabolism.</text>
</comment>
<dbReference type="GO" id="GO:0008211">
    <property type="term" value="P:glucocorticoid metabolic process"/>
    <property type="evidence" value="ECO:0007669"/>
    <property type="project" value="TreeGrafter"/>
</dbReference>
<dbReference type="AlphaFoldDB" id="A0A401S9G6"/>
<dbReference type="PROSITE" id="PS00061">
    <property type="entry name" value="ADH_SHORT"/>
    <property type="match status" value="1"/>
</dbReference>
<keyword evidence="16" id="KW-1185">Reference proteome</keyword>
<dbReference type="PANTHER" id="PTHR43313:SF2">
    <property type="entry name" value="11-BETA-HYDROXYSTEROID DEHYDROGENASE TYPE 2"/>
    <property type="match status" value="1"/>
</dbReference>
<comment type="catalytic activity">
    <reaction evidence="10">
        <text>an 11beta-hydroxysteroid + NAD(+) = an 11-oxosteroid + NADH + H(+)</text>
        <dbReference type="Rhea" id="RHEA:53116"/>
        <dbReference type="ChEBI" id="CHEBI:15378"/>
        <dbReference type="ChEBI" id="CHEBI:35346"/>
        <dbReference type="ChEBI" id="CHEBI:47787"/>
        <dbReference type="ChEBI" id="CHEBI:57540"/>
        <dbReference type="ChEBI" id="CHEBI:57945"/>
    </reaction>
    <physiologicalReaction direction="left-to-right" evidence="10">
        <dbReference type="Rhea" id="RHEA:53117"/>
    </physiologicalReaction>
</comment>
<comment type="catalytic activity">
    <reaction evidence="12">
        <text>corticosterone + NAD(+) = 11-dehydrocorticosterone + NADH + H(+)</text>
        <dbReference type="Rhea" id="RHEA:42204"/>
        <dbReference type="ChEBI" id="CHEBI:15378"/>
        <dbReference type="ChEBI" id="CHEBI:16827"/>
        <dbReference type="ChEBI" id="CHEBI:57540"/>
        <dbReference type="ChEBI" id="CHEBI:57945"/>
        <dbReference type="ChEBI" id="CHEBI:78600"/>
    </reaction>
    <physiologicalReaction direction="left-to-right" evidence="12">
        <dbReference type="Rhea" id="RHEA:42205"/>
    </physiologicalReaction>
</comment>
<evidence type="ECO:0000256" key="2">
    <source>
        <dbReference type="ARBA" id="ARBA00006484"/>
    </source>
</evidence>
<evidence type="ECO:0000256" key="8">
    <source>
        <dbReference type="ARBA" id="ARBA00042028"/>
    </source>
</evidence>
<dbReference type="InterPro" id="IPR020904">
    <property type="entry name" value="Sc_DH/Rdtase_CS"/>
</dbReference>
<evidence type="ECO:0000256" key="14">
    <source>
        <dbReference type="SAM" id="Phobius"/>
    </source>
</evidence>
<name>A0A401S9G6_CHIPU</name>
<dbReference type="OrthoDB" id="9876299at2759"/>
<evidence type="ECO:0000256" key="11">
    <source>
        <dbReference type="ARBA" id="ARBA00048218"/>
    </source>
</evidence>
<evidence type="ECO:0000256" key="5">
    <source>
        <dbReference type="ARBA" id="ARBA00023221"/>
    </source>
</evidence>
<dbReference type="Gene3D" id="3.40.50.720">
    <property type="entry name" value="NAD(P)-binding Rossmann-like Domain"/>
    <property type="match status" value="1"/>
</dbReference>
<dbReference type="PANTHER" id="PTHR43313">
    <property type="entry name" value="SHORT-CHAIN DEHYDROGENASE/REDUCTASE FAMILY 9C"/>
    <property type="match status" value="1"/>
</dbReference>
<dbReference type="InterPro" id="IPR002347">
    <property type="entry name" value="SDR_fam"/>
</dbReference>
<evidence type="ECO:0000256" key="12">
    <source>
        <dbReference type="ARBA" id="ARBA00048774"/>
    </source>
</evidence>
<evidence type="ECO:0000256" key="10">
    <source>
        <dbReference type="ARBA" id="ARBA00047817"/>
    </source>
</evidence>
<sequence>MEDYSSSFLVYTCVITVLGIVAFLRLFMSELQLTHRLIIYAILLLFLERICCMYLTGLSGVLVFTAVCLLAFQSLSSPKLSVQGKAVLITGCDSGFGKIMAQHFDSLGFEVFATVLNKNGPGAKELSQMCSEQLTLIQMDLTKPEDIEQALQITKEKLGERGLWGLVNNAGMCFNISDAELSAMSNYRGCMEVNFFGAIAITKGFLPLIRRAKGRIVNVSSPVGEIPLPFLAAYGASKAALTLFTNILRLELRHWGVKVCTILPAFYKTAPSRNFEYWEQQVHHLIKNISSELLQDYGEEYMLETKDLFLKYITTAKEDFSPVIESITDAILSRNPKPRYYAGKAVIVLYIFLCILPTSLSDLIFNRFFLIKKVLPKGLQK</sequence>
<comment type="similarity">
    <text evidence="2 13">Belongs to the short-chain dehydrogenases/reductases (SDR) family.</text>
</comment>
<keyword evidence="14" id="KW-1133">Transmembrane helix</keyword>
<evidence type="ECO:0000256" key="9">
    <source>
        <dbReference type="ARBA" id="ARBA00047650"/>
    </source>
</evidence>
<dbReference type="Proteomes" id="UP000287033">
    <property type="component" value="Unassembled WGS sequence"/>
</dbReference>
<dbReference type="PRINTS" id="PR00080">
    <property type="entry name" value="SDRFAMILY"/>
</dbReference>
<keyword evidence="14" id="KW-0472">Membrane</keyword>
<reference evidence="15 16" key="1">
    <citation type="journal article" date="2018" name="Nat. Ecol. Evol.">
        <title>Shark genomes provide insights into elasmobranch evolution and the origin of vertebrates.</title>
        <authorList>
            <person name="Hara Y"/>
            <person name="Yamaguchi K"/>
            <person name="Onimaru K"/>
            <person name="Kadota M"/>
            <person name="Koyanagi M"/>
            <person name="Keeley SD"/>
            <person name="Tatsumi K"/>
            <person name="Tanaka K"/>
            <person name="Motone F"/>
            <person name="Kageyama Y"/>
            <person name="Nozu R"/>
            <person name="Adachi N"/>
            <person name="Nishimura O"/>
            <person name="Nakagawa R"/>
            <person name="Tanegashima C"/>
            <person name="Kiyatake I"/>
            <person name="Matsumoto R"/>
            <person name="Murakumo K"/>
            <person name="Nishida K"/>
            <person name="Terakita A"/>
            <person name="Kuratani S"/>
            <person name="Sato K"/>
            <person name="Hyodo S Kuraku.S."/>
        </authorList>
    </citation>
    <scope>NUCLEOTIDE SEQUENCE [LARGE SCALE GENOMIC DNA]</scope>
</reference>
<comment type="catalytic activity">
    <reaction evidence="11">
        <text>11beta,17beta-dihydroxyandrost-4-ene-3-one + NAD(+) = 17beta-hydroxyandrost-4-ene-3,11-dione + NADH + H(+)</text>
        <dbReference type="Rhea" id="RHEA:69368"/>
        <dbReference type="ChEBI" id="CHEBI:15378"/>
        <dbReference type="ChEBI" id="CHEBI:34133"/>
        <dbReference type="ChEBI" id="CHEBI:57540"/>
        <dbReference type="ChEBI" id="CHEBI:57945"/>
        <dbReference type="ChEBI" id="CHEBI:81481"/>
    </reaction>
    <physiologicalReaction direction="left-to-right" evidence="11">
        <dbReference type="Rhea" id="RHEA:69369"/>
    </physiologicalReaction>
</comment>
<evidence type="ECO:0000256" key="4">
    <source>
        <dbReference type="ARBA" id="ARBA00023098"/>
    </source>
</evidence>
<organism evidence="15 16">
    <name type="scientific">Chiloscyllium punctatum</name>
    <name type="common">Brownbanded bambooshark</name>
    <name type="synonym">Hemiscyllium punctatum</name>
    <dbReference type="NCBI Taxonomy" id="137246"/>
    <lineage>
        <taxon>Eukaryota</taxon>
        <taxon>Metazoa</taxon>
        <taxon>Chordata</taxon>
        <taxon>Craniata</taxon>
        <taxon>Vertebrata</taxon>
        <taxon>Chondrichthyes</taxon>
        <taxon>Elasmobranchii</taxon>
        <taxon>Galeomorphii</taxon>
        <taxon>Galeoidea</taxon>
        <taxon>Orectolobiformes</taxon>
        <taxon>Hemiscylliidae</taxon>
        <taxon>Chiloscyllium</taxon>
    </lineage>
</organism>
<keyword evidence="14" id="KW-0812">Transmembrane</keyword>
<feature type="transmembrane region" description="Helical" evidence="14">
    <location>
        <begin position="341"/>
        <end position="365"/>
    </location>
</feature>
<comment type="catalytic activity">
    <reaction evidence="9">
        <text>11beta-hydroxyandrost-4-ene-3,17-dione + NAD(+) = androst-4-ene-3,11,17-trione + NADH + H(+)</text>
        <dbReference type="Rhea" id="RHEA:69408"/>
        <dbReference type="ChEBI" id="CHEBI:2495"/>
        <dbReference type="ChEBI" id="CHEBI:15378"/>
        <dbReference type="ChEBI" id="CHEBI:27967"/>
        <dbReference type="ChEBI" id="CHEBI:57540"/>
        <dbReference type="ChEBI" id="CHEBI:57945"/>
    </reaction>
    <physiologicalReaction direction="left-to-right" evidence="9">
        <dbReference type="Rhea" id="RHEA:69409"/>
    </physiologicalReaction>
</comment>
<evidence type="ECO:0000313" key="15">
    <source>
        <dbReference type="EMBL" id="GCC27042.1"/>
    </source>
</evidence>
<keyword evidence="5" id="KW-0753">Steroid metabolism</keyword>